<organism evidence="3 4">
    <name type="scientific">Chitinophaga chungangae</name>
    <dbReference type="NCBI Taxonomy" id="2821488"/>
    <lineage>
        <taxon>Bacteria</taxon>
        <taxon>Pseudomonadati</taxon>
        <taxon>Bacteroidota</taxon>
        <taxon>Chitinophagia</taxon>
        <taxon>Chitinophagales</taxon>
        <taxon>Chitinophagaceae</taxon>
        <taxon>Chitinophaga</taxon>
    </lineage>
</organism>
<name>A0ABS3YHR7_9BACT</name>
<feature type="domain" description="Glycosyltransferase subfamily 4-like N-terminal" evidence="2">
    <location>
        <begin position="18"/>
        <end position="176"/>
    </location>
</feature>
<evidence type="ECO:0000259" key="1">
    <source>
        <dbReference type="Pfam" id="PF00534"/>
    </source>
</evidence>
<dbReference type="EMBL" id="JAGHKP010000003">
    <property type="protein sequence ID" value="MBO9154235.1"/>
    <property type="molecule type" value="Genomic_DNA"/>
</dbReference>
<keyword evidence="4" id="KW-1185">Reference proteome</keyword>
<reference evidence="4" key="1">
    <citation type="submission" date="2021-03" db="EMBL/GenBank/DDBJ databases">
        <title>Assistant Professor.</title>
        <authorList>
            <person name="Huq M.A."/>
        </authorList>
    </citation>
    <scope>NUCLEOTIDE SEQUENCE [LARGE SCALE GENOMIC DNA]</scope>
    <source>
        <strain evidence="4">MAH-28</strain>
    </source>
</reference>
<gene>
    <name evidence="3" type="ORF">J7I43_18560</name>
</gene>
<dbReference type="SUPFAM" id="SSF53756">
    <property type="entry name" value="UDP-Glycosyltransferase/glycogen phosphorylase"/>
    <property type="match status" value="1"/>
</dbReference>
<dbReference type="Pfam" id="PF13439">
    <property type="entry name" value="Glyco_transf_4"/>
    <property type="match status" value="1"/>
</dbReference>
<dbReference type="Pfam" id="PF00534">
    <property type="entry name" value="Glycos_transf_1"/>
    <property type="match status" value="1"/>
</dbReference>
<dbReference type="Proteomes" id="UP000679126">
    <property type="component" value="Unassembled WGS sequence"/>
</dbReference>
<dbReference type="RefSeq" id="WP_209147354.1">
    <property type="nucleotide sequence ID" value="NZ_JAGHKP010000003.1"/>
</dbReference>
<dbReference type="PANTHER" id="PTHR12526:SF630">
    <property type="entry name" value="GLYCOSYLTRANSFERASE"/>
    <property type="match status" value="1"/>
</dbReference>
<comment type="caution">
    <text evidence="3">The sequence shown here is derived from an EMBL/GenBank/DDBJ whole genome shotgun (WGS) entry which is preliminary data.</text>
</comment>
<dbReference type="InterPro" id="IPR001296">
    <property type="entry name" value="Glyco_trans_1"/>
</dbReference>
<dbReference type="CDD" id="cd03808">
    <property type="entry name" value="GT4_CapM-like"/>
    <property type="match status" value="1"/>
</dbReference>
<proteinExistence type="predicted"/>
<protein>
    <submittedName>
        <fullName evidence="3">Glycosyltransferase family 4 protein</fullName>
    </submittedName>
</protein>
<evidence type="ECO:0000259" key="2">
    <source>
        <dbReference type="Pfam" id="PF13439"/>
    </source>
</evidence>
<evidence type="ECO:0000313" key="3">
    <source>
        <dbReference type="EMBL" id="MBO9154235.1"/>
    </source>
</evidence>
<accession>A0ABS3YHR7</accession>
<feature type="domain" description="Glycosyl transferase family 1" evidence="1">
    <location>
        <begin position="185"/>
        <end position="345"/>
    </location>
</feature>
<evidence type="ECO:0000313" key="4">
    <source>
        <dbReference type="Proteomes" id="UP000679126"/>
    </source>
</evidence>
<dbReference type="PANTHER" id="PTHR12526">
    <property type="entry name" value="GLYCOSYLTRANSFERASE"/>
    <property type="match status" value="1"/>
</dbReference>
<dbReference type="InterPro" id="IPR028098">
    <property type="entry name" value="Glyco_trans_4-like_N"/>
</dbReference>
<dbReference type="Gene3D" id="3.40.50.2000">
    <property type="entry name" value="Glycogen Phosphorylase B"/>
    <property type="match status" value="2"/>
</dbReference>
<sequence>MAASRKIRILQAIRQGQIGGGESHVLSLVAALDKERFEPVVLSFTDGPMIDRLQQMKIPSHVISSAKPFDPACVSKVSALLKKEEIDLVHAHGTRAASNLFLPAKLNSLPMIYTIHGWSFHQDQPFFKKHLRILSERMLTGLAKKNISVSASNRETGTRHFSGFRSEVINNGIDLDHFNPARQIKDLREELNIPADHTVIGYIARITLQKDPLTLIRAFSLALQQNSNLTLLVVGDGDLKKEMVELAEQLGISANVRFQPFRTDVPEVLNAIDVFCLPSLWEGMPIGLLEAMAMAKAVIVTAVDGSREIVQHNQNGLIVPVKDPEALAAAMTLLHHDASLRGRLQVAASATVSREYCMKKMARKVEGIYSGIIQTPQRINIHEPNHI</sequence>